<evidence type="ECO:0000256" key="2">
    <source>
        <dbReference type="ARBA" id="ARBA00022946"/>
    </source>
</evidence>
<name>A0A0F5YKV1_9CYAN</name>
<dbReference type="Gene3D" id="3.40.50.1820">
    <property type="entry name" value="alpha/beta hydrolase"/>
    <property type="match status" value="1"/>
</dbReference>
<proteinExistence type="predicted"/>
<evidence type="ECO:0000259" key="5">
    <source>
        <dbReference type="Pfam" id="PF01764"/>
    </source>
</evidence>
<dbReference type="RefSeq" id="WP_046277755.1">
    <property type="nucleotide sequence ID" value="NZ_LATL02000123.1"/>
</dbReference>
<keyword evidence="1" id="KW-0378">Hydrolase</keyword>
<dbReference type="PANTHER" id="PTHR31403">
    <property type="entry name" value="PHOSPHOLIPASE A1-IBETA2, CHLOROPLASTIC"/>
    <property type="match status" value="1"/>
</dbReference>
<feature type="domain" description="Fungal lipase-type" evidence="5">
    <location>
        <begin position="107"/>
        <end position="239"/>
    </location>
</feature>
<dbReference type="Proteomes" id="UP000033607">
    <property type="component" value="Unassembled WGS sequence"/>
</dbReference>
<dbReference type="OrthoDB" id="5522031at2"/>
<keyword evidence="4" id="KW-0443">Lipid metabolism</keyword>
<dbReference type="InterPro" id="IPR029058">
    <property type="entry name" value="AB_hydrolase_fold"/>
</dbReference>
<evidence type="ECO:0000256" key="4">
    <source>
        <dbReference type="ARBA" id="ARBA00023098"/>
    </source>
</evidence>
<evidence type="ECO:0000256" key="1">
    <source>
        <dbReference type="ARBA" id="ARBA00022801"/>
    </source>
</evidence>
<dbReference type="SUPFAM" id="SSF53474">
    <property type="entry name" value="alpha/beta-Hydrolases"/>
    <property type="match status" value="1"/>
</dbReference>
<accession>A0A0F5YKV1</accession>
<keyword evidence="2" id="KW-0809">Transit peptide</keyword>
<dbReference type="EMBL" id="LATL02000123">
    <property type="protein sequence ID" value="KKD38805.1"/>
    <property type="molecule type" value="Genomic_DNA"/>
</dbReference>
<gene>
    <name evidence="6" type="ORF">WN50_06755</name>
</gene>
<evidence type="ECO:0000313" key="6">
    <source>
        <dbReference type="EMBL" id="KKD38805.1"/>
    </source>
</evidence>
<comment type="caution">
    <text evidence="6">The sequence shown here is derived from an EMBL/GenBank/DDBJ whole genome shotgun (WGS) entry which is preliminary data.</text>
</comment>
<evidence type="ECO:0000313" key="7">
    <source>
        <dbReference type="Proteomes" id="UP000033607"/>
    </source>
</evidence>
<dbReference type="AlphaFoldDB" id="A0A0F5YKV1"/>
<keyword evidence="3" id="KW-0442">Lipid degradation</keyword>
<dbReference type="GO" id="GO:0004620">
    <property type="term" value="F:phospholipase activity"/>
    <property type="evidence" value="ECO:0007669"/>
    <property type="project" value="UniProtKB-ARBA"/>
</dbReference>
<dbReference type="Pfam" id="PF01764">
    <property type="entry name" value="Lipase_3"/>
    <property type="match status" value="1"/>
</dbReference>
<sequence length="353" mass="40499">MVCADKKCVFQASNCHQVCISKNSKFDLERARELITLLEVASEDYDQYHDHHRIPSPEINIKIVTQNNRIERHYSKVKKLWSNVHHQSQLFGFIAQREGDDGCPEIFVVIRGTRLRKEWFHNFAPNREPYIEGDIRTGFLNIYRACNKHKPSLEQTIEDYFEPGKFSPKTRIFVTGHSLGGALATIATQVIRNQGYPQSQLYTFASPRVGDTTFAQSFNTLKDCYLIANTEDVVTTLPIPAGMLFDTEWIKKLPPLVQGIIEKSRKIINGVGHIFSIDFYADYRHVGEPIYFTFQKVNHEDKDPTNDNPTIGENHCLDTYKKALGLLEPCKSENQQIDFVIVFQLVSSVLNNI</sequence>
<evidence type="ECO:0000256" key="3">
    <source>
        <dbReference type="ARBA" id="ARBA00022963"/>
    </source>
</evidence>
<reference evidence="6 7" key="1">
    <citation type="submission" date="2015-06" db="EMBL/GenBank/DDBJ databases">
        <title>Draft genome assembly of filamentous brackish cyanobacterium Limnoraphis robusta strain CS-951.</title>
        <authorList>
            <person name="Willis A."/>
            <person name="Parks M."/>
            <person name="Burford M.A."/>
        </authorList>
    </citation>
    <scope>NUCLEOTIDE SEQUENCE [LARGE SCALE GENOMIC DNA]</scope>
    <source>
        <strain evidence="6 7">CS-951</strain>
    </source>
</reference>
<dbReference type="CDD" id="cd00519">
    <property type="entry name" value="Lipase_3"/>
    <property type="match status" value="1"/>
</dbReference>
<dbReference type="GO" id="GO:0016042">
    <property type="term" value="P:lipid catabolic process"/>
    <property type="evidence" value="ECO:0007669"/>
    <property type="project" value="UniProtKB-KW"/>
</dbReference>
<dbReference type="InterPro" id="IPR002921">
    <property type="entry name" value="Fungal_lipase-type"/>
</dbReference>
<protein>
    <recommendedName>
        <fullName evidence="5">Fungal lipase-type domain-containing protein</fullName>
    </recommendedName>
</protein>
<organism evidence="6 7">
    <name type="scientific">Limnoraphis robusta CS-951</name>
    <dbReference type="NCBI Taxonomy" id="1637645"/>
    <lineage>
        <taxon>Bacteria</taxon>
        <taxon>Bacillati</taxon>
        <taxon>Cyanobacteriota</taxon>
        <taxon>Cyanophyceae</taxon>
        <taxon>Oscillatoriophycideae</taxon>
        <taxon>Oscillatoriales</taxon>
        <taxon>Sirenicapillariaceae</taxon>
        <taxon>Limnoraphis</taxon>
    </lineage>
</organism>
<dbReference type="PANTHER" id="PTHR31403:SF7">
    <property type="entry name" value="PHOSPHOLIPASE A1-IGAMMA3, CHLOROPLASTIC"/>
    <property type="match status" value="1"/>
</dbReference>